<protein>
    <submittedName>
        <fullName evidence="3">Uncharacterized protein</fullName>
    </submittedName>
</protein>
<comment type="caution">
    <text evidence="3">The sequence shown here is derived from an EMBL/GenBank/DDBJ whole genome shotgun (WGS) entry which is preliminary data.</text>
</comment>
<keyword evidence="2" id="KW-0732">Signal</keyword>
<evidence type="ECO:0000313" key="4">
    <source>
        <dbReference type="Proteomes" id="UP001591681"/>
    </source>
</evidence>
<accession>A0ABD1KDA9</accession>
<feature type="signal peptide" evidence="2">
    <location>
        <begin position="1"/>
        <end position="20"/>
    </location>
</feature>
<sequence length="200" mass="22493">MHKNIIAMCFVFQLMSFSAGRDDEWVDYTDMLRYDAVAQSMTSEDDPCAKCYKTYGLWAPLIILKHAPPAALFKLGLTLLIIVLGHKLIGALLWRGGNQDPHNLLREVDTAQQRTVDESLGEEVNQVNTEALEPGEEQNQRQQIADDPGVVAQCLEHREERDNSCDTLENVCDAEAEMSLNDRRPNLENQPTAKDAHVSK</sequence>
<dbReference type="AlphaFoldDB" id="A0ABD1KDA9"/>
<keyword evidence="4" id="KW-1185">Reference proteome</keyword>
<gene>
    <name evidence="3" type="ORF">ACEWY4_006280</name>
</gene>
<evidence type="ECO:0000313" key="3">
    <source>
        <dbReference type="EMBL" id="KAL2097073.1"/>
    </source>
</evidence>
<name>A0ABD1KDA9_9TELE</name>
<feature type="region of interest" description="Disordered" evidence="1">
    <location>
        <begin position="176"/>
        <end position="200"/>
    </location>
</feature>
<organism evidence="3 4">
    <name type="scientific">Coilia grayii</name>
    <name type="common">Gray's grenadier anchovy</name>
    <dbReference type="NCBI Taxonomy" id="363190"/>
    <lineage>
        <taxon>Eukaryota</taxon>
        <taxon>Metazoa</taxon>
        <taxon>Chordata</taxon>
        <taxon>Craniata</taxon>
        <taxon>Vertebrata</taxon>
        <taxon>Euteleostomi</taxon>
        <taxon>Actinopterygii</taxon>
        <taxon>Neopterygii</taxon>
        <taxon>Teleostei</taxon>
        <taxon>Clupei</taxon>
        <taxon>Clupeiformes</taxon>
        <taxon>Clupeoidei</taxon>
        <taxon>Engraulidae</taxon>
        <taxon>Coilinae</taxon>
        <taxon>Coilia</taxon>
    </lineage>
</organism>
<proteinExistence type="predicted"/>
<reference evidence="3 4" key="1">
    <citation type="submission" date="2024-09" db="EMBL/GenBank/DDBJ databases">
        <title>A chromosome-level genome assembly of Gray's grenadier anchovy, Coilia grayii.</title>
        <authorList>
            <person name="Fu Z."/>
        </authorList>
    </citation>
    <scope>NUCLEOTIDE SEQUENCE [LARGE SCALE GENOMIC DNA]</scope>
    <source>
        <strain evidence="3">G4</strain>
        <tissue evidence="3">Muscle</tissue>
    </source>
</reference>
<evidence type="ECO:0000256" key="2">
    <source>
        <dbReference type="SAM" id="SignalP"/>
    </source>
</evidence>
<evidence type="ECO:0000256" key="1">
    <source>
        <dbReference type="SAM" id="MobiDB-lite"/>
    </source>
</evidence>
<feature type="chain" id="PRO_5044781158" evidence="2">
    <location>
        <begin position="21"/>
        <end position="200"/>
    </location>
</feature>
<dbReference type="EMBL" id="JBHFQA010000006">
    <property type="protein sequence ID" value="KAL2097073.1"/>
    <property type="molecule type" value="Genomic_DNA"/>
</dbReference>
<dbReference type="Proteomes" id="UP001591681">
    <property type="component" value="Unassembled WGS sequence"/>
</dbReference>